<feature type="transmembrane region" description="Helical" evidence="7">
    <location>
        <begin position="54"/>
        <end position="80"/>
    </location>
</feature>
<accession>A0A6J4SF21</accession>
<dbReference type="EMBL" id="CADCVP010000150">
    <property type="protein sequence ID" value="CAA9491801.1"/>
    <property type="molecule type" value="Genomic_DNA"/>
</dbReference>
<dbReference type="AlphaFoldDB" id="A0A6J4SF21"/>
<evidence type="ECO:0000256" key="7">
    <source>
        <dbReference type="SAM" id="Phobius"/>
    </source>
</evidence>
<dbReference type="GO" id="GO:0005886">
    <property type="term" value="C:plasma membrane"/>
    <property type="evidence" value="ECO:0007669"/>
    <property type="project" value="UniProtKB-SubCell"/>
</dbReference>
<keyword evidence="3 7" id="KW-0812">Transmembrane</keyword>
<evidence type="ECO:0000256" key="3">
    <source>
        <dbReference type="ARBA" id="ARBA00022692"/>
    </source>
</evidence>
<evidence type="ECO:0000256" key="4">
    <source>
        <dbReference type="ARBA" id="ARBA00022989"/>
    </source>
</evidence>
<reference evidence="8" key="1">
    <citation type="submission" date="2020-02" db="EMBL/GenBank/DDBJ databases">
        <authorList>
            <person name="Meier V. D."/>
        </authorList>
    </citation>
    <scope>NUCLEOTIDE SEQUENCE</scope>
    <source>
        <strain evidence="8">AVDCRST_MAG69</strain>
    </source>
</reference>
<protein>
    <submittedName>
        <fullName evidence="8">Ribonuclease BN</fullName>
    </submittedName>
</protein>
<keyword evidence="2" id="KW-1003">Cell membrane</keyword>
<feature type="transmembrane region" description="Helical" evidence="7">
    <location>
        <begin position="206"/>
        <end position="226"/>
    </location>
</feature>
<evidence type="ECO:0000256" key="1">
    <source>
        <dbReference type="ARBA" id="ARBA00004651"/>
    </source>
</evidence>
<feature type="non-terminal residue" evidence="8">
    <location>
        <position position="251"/>
    </location>
</feature>
<dbReference type="PANTHER" id="PTHR30213:SF0">
    <property type="entry name" value="UPF0761 MEMBRANE PROTEIN YIHY"/>
    <property type="match status" value="1"/>
</dbReference>
<name>A0A6J4SF21_9ACTN</name>
<feature type="transmembrane region" description="Helical" evidence="7">
    <location>
        <begin position="161"/>
        <end position="186"/>
    </location>
</feature>
<dbReference type="PIRSF" id="PIRSF035875">
    <property type="entry name" value="RNase_BN"/>
    <property type="match status" value="1"/>
</dbReference>
<keyword evidence="4 7" id="KW-1133">Transmembrane helix</keyword>
<comment type="subcellular location">
    <subcellularLocation>
        <location evidence="1">Cell membrane</location>
        <topology evidence="1">Multi-pass membrane protein</topology>
    </subcellularLocation>
</comment>
<dbReference type="Pfam" id="PF03631">
    <property type="entry name" value="Virul_fac_BrkB"/>
    <property type="match status" value="1"/>
</dbReference>
<evidence type="ECO:0000256" key="2">
    <source>
        <dbReference type="ARBA" id="ARBA00022475"/>
    </source>
</evidence>
<evidence type="ECO:0000256" key="6">
    <source>
        <dbReference type="SAM" id="MobiDB-lite"/>
    </source>
</evidence>
<organism evidence="8">
    <name type="scientific">uncultured Solirubrobacteraceae bacterium</name>
    <dbReference type="NCBI Taxonomy" id="1162706"/>
    <lineage>
        <taxon>Bacteria</taxon>
        <taxon>Bacillati</taxon>
        <taxon>Actinomycetota</taxon>
        <taxon>Thermoleophilia</taxon>
        <taxon>Solirubrobacterales</taxon>
        <taxon>Solirubrobacteraceae</taxon>
        <taxon>environmental samples</taxon>
    </lineage>
</organism>
<dbReference type="PANTHER" id="PTHR30213">
    <property type="entry name" value="INNER MEMBRANE PROTEIN YHJD"/>
    <property type="match status" value="1"/>
</dbReference>
<keyword evidence="5 7" id="KW-0472">Membrane</keyword>
<evidence type="ECO:0000313" key="8">
    <source>
        <dbReference type="EMBL" id="CAA9491801.1"/>
    </source>
</evidence>
<evidence type="ECO:0000256" key="5">
    <source>
        <dbReference type="ARBA" id="ARBA00023136"/>
    </source>
</evidence>
<feature type="transmembrane region" description="Helical" evidence="7">
    <location>
        <begin position="119"/>
        <end position="140"/>
    </location>
</feature>
<proteinExistence type="predicted"/>
<sequence length="251" mass="26699">MAQTRTETTEQRSRDAQAGNGNDPDAPTELEKSDWKSIIKRTIKEFKQDNLTDWAAALTYYGVLSLAPGLLVLVSLLGLFGTSATQPLTESIAALAPGPARDILTTTVENLSSSSAAGAAFFIGIAAALWSASNYVGAFIRAANAIYEVEEGRPFWKLRPLQIVLTVIGVVILALISVLVVISGPLAQQAGDLIGLGDAAVTIYNIAKWPVIAIILALMIAGLYYIGPNVKHPKFQWVSPGGIIAILLWVV</sequence>
<gene>
    <name evidence="8" type="ORF">AVDCRST_MAG69-1389</name>
</gene>
<dbReference type="InterPro" id="IPR017039">
    <property type="entry name" value="Virul_fac_BrkB"/>
</dbReference>
<feature type="region of interest" description="Disordered" evidence="6">
    <location>
        <begin position="1"/>
        <end position="31"/>
    </location>
</feature>